<reference evidence="4 5" key="1">
    <citation type="submission" date="2021-01" db="EMBL/GenBank/DDBJ databases">
        <title>Genome public.</title>
        <authorList>
            <person name="Liu C."/>
            <person name="Sun Q."/>
        </authorList>
    </citation>
    <scope>NUCLEOTIDE SEQUENCE [LARGE SCALE GENOMIC DNA]</scope>
    <source>
        <strain evidence="4 5">YIM B02515</strain>
    </source>
</reference>
<comment type="caution">
    <text evidence="4">The sequence shown here is derived from an EMBL/GenBank/DDBJ whole genome shotgun (WGS) entry which is preliminary data.</text>
</comment>
<name>A0ABS1TC25_9CLOT</name>
<dbReference type="InterPro" id="IPR001638">
    <property type="entry name" value="Solute-binding_3/MltF_N"/>
</dbReference>
<evidence type="ECO:0000313" key="5">
    <source>
        <dbReference type="Proteomes" id="UP000632377"/>
    </source>
</evidence>
<comment type="similarity">
    <text evidence="1">Belongs to the phosphate/phosphite/phosphonate binding protein family.</text>
</comment>
<dbReference type="CDD" id="cd01071">
    <property type="entry name" value="PBP2_PhnD_like"/>
    <property type="match status" value="1"/>
</dbReference>
<dbReference type="PANTHER" id="PTHR35841:SF1">
    <property type="entry name" value="PHOSPHONATES-BINDING PERIPLASMIC PROTEIN"/>
    <property type="match status" value="1"/>
</dbReference>
<dbReference type="PROSITE" id="PS51257">
    <property type="entry name" value="PROKAR_LIPOPROTEIN"/>
    <property type="match status" value="1"/>
</dbReference>
<sequence length="308" mass="33650">MLNFKKYVTLGLALAVTGTVLTGCGPKKEQTKTAYTPKELKVQFVPSQAAETLEAKAKPLEKLLGDKLGIPVKVSVSTNYNTIIEAMSSKQVDVGFLPPTAYVLAHDKKAADVLLQAQRYGVKEDGSNTDQLVDNYKAMIVVKKNSTINSIQDLKGKKIAWQDVTSTAGYIYPAAEMKKAGVDPEKDVQGVTVKGHDKGVIAVLNGDVDAAAVFEDARNNVKKDFPNVFNDTKVIYRTQGIPNDTIAVRSDMDEAWKDKISQAFIDIAKDPDGQKIVKDIYTHVGYVKSSDKNFDVVREYQKAVSSGK</sequence>
<dbReference type="EMBL" id="JAESWC010000008">
    <property type="protein sequence ID" value="MBL4936821.1"/>
    <property type="molecule type" value="Genomic_DNA"/>
</dbReference>
<feature type="domain" description="Solute-binding protein family 3/N-terminal" evidence="3">
    <location>
        <begin position="39"/>
        <end position="284"/>
    </location>
</feature>
<dbReference type="InterPro" id="IPR005770">
    <property type="entry name" value="PhnD"/>
</dbReference>
<dbReference type="RefSeq" id="WP_202749572.1">
    <property type="nucleotide sequence ID" value="NZ_JAESWC010000008.1"/>
</dbReference>
<evidence type="ECO:0000259" key="3">
    <source>
        <dbReference type="SMART" id="SM00062"/>
    </source>
</evidence>
<dbReference type="Proteomes" id="UP000632377">
    <property type="component" value="Unassembled WGS sequence"/>
</dbReference>
<dbReference type="Gene3D" id="3.40.190.10">
    <property type="entry name" value="Periplasmic binding protein-like II"/>
    <property type="match status" value="2"/>
</dbReference>
<accession>A0ABS1TC25</accession>
<dbReference type="SMART" id="SM00062">
    <property type="entry name" value="PBPb"/>
    <property type="match status" value="1"/>
</dbReference>
<proteinExistence type="inferred from homology"/>
<dbReference type="PANTHER" id="PTHR35841">
    <property type="entry name" value="PHOSPHONATES-BINDING PERIPLASMIC PROTEIN"/>
    <property type="match status" value="1"/>
</dbReference>
<dbReference type="SUPFAM" id="SSF53850">
    <property type="entry name" value="Periplasmic binding protein-like II"/>
    <property type="match status" value="1"/>
</dbReference>
<organism evidence="4 5">
    <name type="scientific">Clostridium rhizosphaerae</name>
    <dbReference type="NCBI Taxonomy" id="2803861"/>
    <lineage>
        <taxon>Bacteria</taxon>
        <taxon>Bacillati</taxon>
        <taxon>Bacillota</taxon>
        <taxon>Clostridia</taxon>
        <taxon>Eubacteriales</taxon>
        <taxon>Clostridiaceae</taxon>
        <taxon>Clostridium</taxon>
    </lineage>
</organism>
<keyword evidence="2" id="KW-0732">Signal</keyword>
<evidence type="ECO:0000313" key="4">
    <source>
        <dbReference type="EMBL" id="MBL4936821.1"/>
    </source>
</evidence>
<protein>
    <submittedName>
        <fullName evidence="4">Phosphate/phosphite/phosphonate ABC transporter substrate-binding protein</fullName>
    </submittedName>
</protein>
<evidence type="ECO:0000256" key="1">
    <source>
        <dbReference type="ARBA" id="ARBA00007162"/>
    </source>
</evidence>
<keyword evidence="5" id="KW-1185">Reference proteome</keyword>
<evidence type="ECO:0000256" key="2">
    <source>
        <dbReference type="ARBA" id="ARBA00022729"/>
    </source>
</evidence>
<dbReference type="NCBIfam" id="TIGR01098">
    <property type="entry name" value="3A0109s03R"/>
    <property type="match status" value="1"/>
</dbReference>
<dbReference type="Pfam" id="PF12974">
    <property type="entry name" value="Phosphonate-bd"/>
    <property type="match status" value="1"/>
</dbReference>
<gene>
    <name evidence="4" type="ORF">JK636_13750</name>
</gene>